<feature type="transmembrane region" description="Helical" evidence="2">
    <location>
        <begin position="363"/>
        <end position="383"/>
    </location>
</feature>
<name>A0A507BDH0_9PEZI</name>
<sequence>MGLVARKTALAAALLATATGVTADTTKHCAGDAQDVCYTVGVPGSTSSSGSGNIYFQISAPASYEWVALGTGSRMAGSNMFVMYQDGRGNVTVSPRAGANHVMPRVDASATGAKLTLLAGSGVVAGGGSGGSGSSMMVANVACANCQAWSGGGSMSPSSTSSGWIGAWKKGGSLASADAGAAISVHDDTTVFKLDLTKAVIGADANPFVAGGSTSGGGGSGSGTGTGSGSGTGTGSPDSGNSGGGGVTVVGSKPSQAVLTAHGVIMALVMVVLYPLGSLLMPLMGNWAVHAAWQFISFLLMWAGFGLGVVCAKQRSMLFDQNHTILGTVVVCLMAIQPFMGFWHHRHYVKHQARGLVSHFHIWWGRSLLIIGVVNGGLGLQLASASNNLIIAYSVVAGVIFLIYAGGKSFASIRKRKAPAQNKELRNSSSRDSAATHTPRRPYP</sequence>
<dbReference type="Pfam" id="PF10348">
    <property type="entry name" value="DUF2427"/>
    <property type="match status" value="1"/>
</dbReference>
<dbReference type="CDD" id="cd08760">
    <property type="entry name" value="Cyt_b561_FRRS1_like"/>
    <property type="match status" value="1"/>
</dbReference>
<dbReference type="PANTHER" id="PTHR47797:SF4">
    <property type="entry name" value="DOMON DOMAIN-CONTAINING PROTEIN"/>
    <property type="match status" value="1"/>
</dbReference>
<dbReference type="AlphaFoldDB" id="A0A507BDH0"/>
<gene>
    <name evidence="6" type="ORF">E0L32_003675</name>
</gene>
<keyword evidence="2" id="KW-1133">Transmembrane helix</keyword>
<accession>A0A507BDH0</accession>
<evidence type="ECO:0000313" key="6">
    <source>
        <dbReference type="EMBL" id="TPX16734.1"/>
    </source>
</evidence>
<dbReference type="GeneID" id="41971122"/>
<keyword evidence="7" id="KW-1185">Reference proteome</keyword>
<dbReference type="STRING" id="1093900.A0A507BDH0"/>
<keyword evidence="2" id="KW-0812">Transmembrane</keyword>
<feature type="transmembrane region" description="Helical" evidence="2">
    <location>
        <begin position="259"/>
        <end position="280"/>
    </location>
</feature>
<feature type="transmembrane region" description="Helical" evidence="2">
    <location>
        <begin position="287"/>
        <end position="305"/>
    </location>
</feature>
<dbReference type="SUPFAM" id="SSF49344">
    <property type="entry name" value="CBD9-like"/>
    <property type="match status" value="1"/>
</dbReference>
<evidence type="ECO:0000313" key="7">
    <source>
        <dbReference type="Proteomes" id="UP000319257"/>
    </source>
</evidence>
<evidence type="ECO:0008006" key="8">
    <source>
        <dbReference type="Google" id="ProtNLM"/>
    </source>
</evidence>
<feature type="region of interest" description="Disordered" evidence="1">
    <location>
        <begin position="212"/>
        <end position="247"/>
    </location>
</feature>
<feature type="transmembrane region" description="Helical" evidence="2">
    <location>
        <begin position="389"/>
        <end position="407"/>
    </location>
</feature>
<dbReference type="RefSeq" id="XP_030998445.1">
    <property type="nucleotide sequence ID" value="XM_031138001.1"/>
</dbReference>
<protein>
    <recommendedName>
        <fullName evidence="8">DOMON domain-containing protein</fullName>
    </recommendedName>
</protein>
<feature type="signal peptide" evidence="3">
    <location>
        <begin position="1"/>
        <end position="23"/>
    </location>
</feature>
<dbReference type="EMBL" id="SKBQ01000016">
    <property type="protein sequence ID" value="TPX16734.1"/>
    <property type="molecule type" value="Genomic_DNA"/>
</dbReference>
<evidence type="ECO:0000256" key="3">
    <source>
        <dbReference type="SAM" id="SignalP"/>
    </source>
</evidence>
<feature type="domain" description="Cellobiose dehydrogenase-like cytochrome" evidence="5">
    <location>
        <begin position="19"/>
        <end position="199"/>
    </location>
</feature>
<keyword evidence="3" id="KW-0732">Signal</keyword>
<dbReference type="Gene3D" id="2.60.40.1210">
    <property type="entry name" value="Cellobiose dehydrogenase, cytochrome domain"/>
    <property type="match status" value="1"/>
</dbReference>
<feature type="region of interest" description="Disordered" evidence="1">
    <location>
        <begin position="417"/>
        <end position="444"/>
    </location>
</feature>
<dbReference type="InterPro" id="IPR018825">
    <property type="entry name" value="DUF2427"/>
</dbReference>
<feature type="compositionally biased region" description="Polar residues" evidence="1">
    <location>
        <begin position="427"/>
        <end position="436"/>
    </location>
</feature>
<keyword evidence="2" id="KW-0472">Membrane</keyword>
<dbReference type="InterPro" id="IPR015920">
    <property type="entry name" value="Cellobiose_DH-like_cyt"/>
</dbReference>
<dbReference type="CDD" id="cd09630">
    <property type="entry name" value="CDH_like_cytochrome"/>
    <property type="match status" value="1"/>
</dbReference>
<organism evidence="6 7">
    <name type="scientific">Thyridium curvatum</name>
    <dbReference type="NCBI Taxonomy" id="1093900"/>
    <lineage>
        <taxon>Eukaryota</taxon>
        <taxon>Fungi</taxon>
        <taxon>Dikarya</taxon>
        <taxon>Ascomycota</taxon>
        <taxon>Pezizomycotina</taxon>
        <taxon>Sordariomycetes</taxon>
        <taxon>Sordariomycetidae</taxon>
        <taxon>Thyridiales</taxon>
        <taxon>Thyridiaceae</taxon>
        <taxon>Thyridium</taxon>
    </lineage>
</organism>
<evidence type="ECO:0000259" key="4">
    <source>
        <dbReference type="Pfam" id="PF10348"/>
    </source>
</evidence>
<dbReference type="Gene3D" id="1.20.120.1770">
    <property type="match status" value="1"/>
</dbReference>
<evidence type="ECO:0000256" key="2">
    <source>
        <dbReference type="SAM" id="Phobius"/>
    </source>
</evidence>
<reference evidence="6 7" key="1">
    <citation type="submission" date="2019-06" db="EMBL/GenBank/DDBJ databases">
        <title>Draft genome sequence of the filamentous fungus Phialemoniopsis curvata isolated from diesel fuel.</title>
        <authorList>
            <person name="Varaljay V.A."/>
            <person name="Lyon W.J."/>
            <person name="Crouch A.L."/>
            <person name="Drake C.E."/>
            <person name="Hollomon J.M."/>
            <person name="Nadeau L.J."/>
            <person name="Nunn H.S."/>
            <person name="Stevenson B.S."/>
            <person name="Bojanowski C.L."/>
            <person name="Crookes-Goodson W.J."/>
        </authorList>
    </citation>
    <scope>NUCLEOTIDE SEQUENCE [LARGE SCALE GENOMIC DNA]</scope>
    <source>
        <strain evidence="6 7">D216</strain>
    </source>
</reference>
<comment type="caution">
    <text evidence="6">The sequence shown here is derived from an EMBL/GenBank/DDBJ whole genome shotgun (WGS) entry which is preliminary data.</text>
</comment>
<dbReference type="Proteomes" id="UP000319257">
    <property type="component" value="Unassembled WGS sequence"/>
</dbReference>
<dbReference type="OrthoDB" id="19261at2759"/>
<evidence type="ECO:0000259" key="5">
    <source>
        <dbReference type="Pfam" id="PF16010"/>
    </source>
</evidence>
<feature type="domain" description="DUF2427" evidence="4">
    <location>
        <begin position="252"/>
        <end position="343"/>
    </location>
</feature>
<dbReference type="Pfam" id="PF16010">
    <property type="entry name" value="CDH-cyt"/>
    <property type="match status" value="1"/>
</dbReference>
<evidence type="ECO:0000256" key="1">
    <source>
        <dbReference type="SAM" id="MobiDB-lite"/>
    </source>
</evidence>
<dbReference type="PANTHER" id="PTHR47797">
    <property type="entry name" value="DEHYDROGENASE, PUTATIVE (AFU_ORTHOLOGUE AFUA_8G05805)-RELATED"/>
    <property type="match status" value="1"/>
</dbReference>
<feature type="compositionally biased region" description="Gly residues" evidence="1">
    <location>
        <begin position="213"/>
        <end position="234"/>
    </location>
</feature>
<dbReference type="InParanoid" id="A0A507BDH0"/>
<proteinExistence type="predicted"/>
<feature type="chain" id="PRO_5021416693" description="DOMON domain-containing protein" evidence="3">
    <location>
        <begin position="24"/>
        <end position="444"/>
    </location>
</feature>
<feature type="transmembrane region" description="Helical" evidence="2">
    <location>
        <begin position="325"/>
        <end position="343"/>
    </location>
</feature>